<dbReference type="AlphaFoldDB" id="A0A0A9HG21"/>
<protein>
    <submittedName>
        <fullName evidence="1">Uncharacterized protein</fullName>
    </submittedName>
</protein>
<reference evidence="1" key="1">
    <citation type="submission" date="2014-09" db="EMBL/GenBank/DDBJ databases">
        <authorList>
            <person name="Magalhaes I.L.F."/>
            <person name="Oliveira U."/>
            <person name="Santos F.R."/>
            <person name="Vidigal T.H.D.A."/>
            <person name="Brescovit A.D."/>
            <person name="Santos A.J."/>
        </authorList>
    </citation>
    <scope>NUCLEOTIDE SEQUENCE</scope>
    <source>
        <tissue evidence="1">Shoot tissue taken approximately 20 cm above the soil surface</tissue>
    </source>
</reference>
<accession>A0A0A9HG21</accession>
<reference evidence="1" key="2">
    <citation type="journal article" date="2015" name="Data Brief">
        <title>Shoot transcriptome of the giant reed, Arundo donax.</title>
        <authorList>
            <person name="Barrero R.A."/>
            <person name="Guerrero F.D."/>
            <person name="Moolhuijzen P."/>
            <person name="Goolsby J.A."/>
            <person name="Tidwell J."/>
            <person name="Bellgard S.E."/>
            <person name="Bellgard M.I."/>
        </authorList>
    </citation>
    <scope>NUCLEOTIDE SEQUENCE</scope>
    <source>
        <tissue evidence="1">Shoot tissue taken approximately 20 cm above the soil surface</tissue>
    </source>
</reference>
<evidence type="ECO:0000313" key="1">
    <source>
        <dbReference type="EMBL" id="JAE34764.1"/>
    </source>
</evidence>
<organism evidence="1">
    <name type="scientific">Arundo donax</name>
    <name type="common">Giant reed</name>
    <name type="synonym">Donax arundinaceus</name>
    <dbReference type="NCBI Taxonomy" id="35708"/>
    <lineage>
        <taxon>Eukaryota</taxon>
        <taxon>Viridiplantae</taxon>
        <taxon>Streptophyta</taxon>
        <taxon>Embryophyta</taxon>
        <taxon>Tracheophyta</taxon>
        <taxon>Spermatophyta</taxon>
        <taxon>Magnoliopsida</taxon>
        <taxon>Liliopsida</taxon>
        <taxon>Poales</taxon>
        <taxon>Poaceae</taxon>
        <taxon>PACMAD clade</taxon>
        <taxon>Arundinoideae</taxon>
        <taxon>Arundineae</taxon>
        <taxon>Arundo</taxon>
    </lineage>
</organism>
<sequence length="30" mass="3723">MNFLIHVFWIYELRLGYLIYDICSSHLLHI</sequence>
<dbReference type="EMBL" id="GBRH01163132">
    <property type="protein sequence ID" value="JAE34764.1"/>
    <property type="molecule type" value="Transcribed_RNA"/>
</dbReference>
<proteinExistence type="predicted"/>
<name>A0A0A9HG21_ARUDO</name>